<dbReference type="PANTHER" id="PTHR13128">
    <property type="entry name" value="VACUOLAR PROTEIN-SORTING-ASSOCIATED PROTEIN 36"/>
    <property type="match status" value="1"/>
</dbReference>
<evidence type="ECO:0000313" key="10">
    <source>
        <dbReference type="Proteomes" id="UP000249056"/>
    </source>
</evidence>
<dbReference type="InterPro" id="IPR036443">
    <property type="entry name" value="Znf_RanBP2_sf"/>
</dbReference>
<feature type="compositionally biased region" description="Polar residues" evidence="7">
    <location>
        <begin position="106"/>
        <end position="131"/>
    </location>
</feature>
<comment type="subcellular location">
    <subcellularLocation>
        <location evidence="6">Cytoplasm</location>
    </subcellularLocation>
    <subcellularLocation>
        <location evidence="6">Endosome</location>
    </subcellularLocation>
</comment>
<evidence type="ECO:0000256" key="4">
    <source>
        <dbReference type="ARBA" id="ARBA00022927"/>
    </source>
</evidence>
<dbReference type="InterPro" id="IPR011993">
    <property type="entry name" value="PH-like_dom_sf"/>
</dbReference>
<dbReference type="OrthoDB" id="271448at2759"/>
<feature type="region of interest" description="Disordered" evidence="7">
    <location>
        <begin position="106"/>
        <end position="141"/>
    </location>
</feature>
<evidence type="ECO:0000256" key="5">
    <source>
        <dbReference type="ARBA" id="ARBA00023054"/>
    </source>
</evidence>
<gene>
    <name evidence="9" type="ORF">DID88_003094</name>
</gene>
<evidence type="ECO:0000256" key="6">
    <source>
        <dbReference type="RuleBase" id="RU367095"/>
    </source>
</evidence>
<dbReference type="PROSITE" id="PS51495">
    <property type="entry name" value="GLUE"/>
    <property type="match status" value="1"/>
</dbReference>
<dbReference type="Pfam" id="PF11605">
    <property type="entry name" value="Vps36_ESCRT-II"/>
    <property type="match status" value="1"/>
</dbReference>
<dbReference type="InterPro" id="IPR037855">
    <property type="entry name" value="Vps36"/>
</dbReference>
<dbReference type="SUPFAM" id="SSF50729">
    <property type="entry name" value="PH domain-like"/>
    <property type="match status" value="1"/>
</dbReference>
<dbReference type="GO" id="GO:0043328">
    <property type="term" value="P:protein transport to vacuole involved in ubiquitin-dependent protein catabolic process via the multivesicular body sorting pathway"/>
    <property type="evidence" value="ECO:0007669"/>
    <property type="project" value="UniProtKB-UniRule"/>
</dbReference>
<reference evidence="9 10" key="1">
    <citation type="submission" date="2018-06" db="EMBL/GenBank/DDBJ databases">
        <title>Genome Sequence of the Brown Rot Fungal Pathogen Monilinia fructigena.</title>
        <authorList>
            <person name="Landi L."/>
            <person name="De Miccolis Angelini R.M."/>
            <person name="Pollastro S."/>
            <person name="Abate D."/>
            <person name="Faretra F."/>
            <person name="Romanazzi G."/>
        </authorList>
    </citation>
    <scope>NUCLEOTIDE SEQUENCE [LARGE SCALE GENOMIC DNA]</scope>
    <source>
        <strain evidence="9 10">Mfrg269</strain>
    </source>
</reference>
<name>A0A395IV52_9HELO</name>
<dbReference type="Gene3D" id="1.10.10.10">
    <property type="entry name" value="Winged helix-like DNA-binding domain superfamily/Winged helix DNA-binding domain"/>
    <property type="match status" value="2"/>
</dbReference>
<keyword evidence="4 6" id="KW-0653">Protein transport</keyword>
<proteinExistence type="inferred from homology"/>
<dbReference type="GO" id="GO:0043130">
    <property type="term" value="F:ubiquitin binding"/>
    <property type="evidence" value="ECO:0007669"/>
    <property type="project" value="UniProtKB-UniRule"/>
</dbReference>
<evidence type="ECO:0000256" key="1">
    <source>
        <dbReference type="ARBA" id="ARBA00009697"/>
    </source>
</evidence>
<dbReference type="GO" id="GO:0000814">
    <property type="term" value="C:ESCRT II complex"/>
    <property type="evidence" value="ECO:0007669"/>
    <property type="project" value="UniProtKB-UniRule"/>
</dbReference>
<dbReference type="PANTHER" id="PTHR13128:SF12">
    <property type="entry name" value="VACUOLAR PROTEIN-SORTING-ASSOCIATED PROTEIN 36"/>
    <property type="match status" value="1"/>
</dbReference>
<dbReference type="InterPro" id="IPR021648">
    <property type="entry name" value="GLUE_dom"/>
</dbReference>
<keyword evidence="2 6" id="KW-0813">Transport</keyword>
<feature type="domain" description="GLUE N-terminal" evidence="8">
    <location>
        <begin position="12"/>
        <end position="302"/>
    </location>
</feature>
<dbReference type="Gene3D" id="2.30.29.30">
    <property type="entry name" value="Pleckstrin-homology domain (PH domain)/Phosphotyrosine-binding domain (PTB)"/>
    <property type="match status" value="1"/>
</dbReference>
<keyword evidence="3 6" id="KW-0967">Endosome</keyword>
<dbReference type="GO" id="GO:0031902">
    <property type="term" value="C:late endosome membrane"/>
    <property type="evidence" value="ECO:0007669"/>
    <property type="project" value="UniProtKB-UniRule"/>
</dbReference>
<protein>
    <recommendedName>
        <fullName evidence="6">Vacuolar protein-sorting-associated protein 36</fullName>
    </recommendedName>
    <alternativeName>
        <fullName evidence="6">ESCRT-II complex subunit VPS36</fullName>
    </alternativeName>
</protein>
<keyword evidence="6" id="KW-0963">Cytoplasm</keyword>
<dbReference type="InterPro" id="IPR031558">
    <property type="entry name" value="Vps36-NZF-N"/>
</dbReference>
<keyword evidence="10" id="KW-1185">Reference proteome</keyword>
<dbReference type="Pfam" id="PF16988">
    <property type="entry name" value="Vps36-NZF-N"/>
    <property type="match status" value="1"/>
</dbReference>
<accession>A0A395IV52</accession>
<comment type="caution">
    <text evidence="9">The sequence shown here is derived from an EMBL/GenBank/DDBJ whole genome shotgun (WGS) entry which is preliminary data.</text>
</comment>
<evidence type="ECO:0000313" key="9">
    <source>
        <dbReference type="EMBL" id="RAL63906.1"/>
    </source>
</evidence>
<dbReference type="Pfam" id="PF04157">
    <property type="entry name" value="EAP30"/>
    <property type="match status" value="1"/>
</dbReference>
<dbReference type="FunFam" id="1.10.10.10:FF:000527">
    <property type="entry name" value="Vacuolar protein sorting protein (Vps36), putative"/>
    <property type="match status" value="1"/>
</dbReference>
<comment type="subunit">
    <text evidence="6">Component of the endosomal sorting complex required for transport II (ESCRT-II).</text>
</comment>
<evidence type="ECO:0000256" key="2">
    <source>
        <dbReference type="ARBA" id="ARBA00022448"/>
    </source>
</evidence>
<evidence type="ECO:0000259" key="8">
    <source>
        <dbReference type="PROSITE" id="PS51495"/>
    </source>
</evidence>
<dbReference type="GO" id="GO:0032266">
    <property type="term" value="F:phosphatidylinositol-3-phosphate binding"/>
    <property type="evidence" value="ECO:0007669"/>
    <property type="project" value="UniProtKB-UniRule"/>
</dbReference>
<comment type="similarity">
    <text evidence="1 6">Belongs to the VPS36 family.</text>
</comment>
<keyword evidence="5" id="KW-0175">Coiled coil</keyword>
<organism evidence="9 10">
    <name type="scientific">Monilinia fructigena</name>
    <dbReference type="NCBI Taxonomy" id="38457"/>
    <lineage>
        <taxon>Eukaryota</taxon>
        <taxon>Fungi</taxon>
        <taxon>Dikarya</taxon>
        <taxon>Ascomycota</taxon>
        <taxon>Pezizomycotina</taxon>
        <taxon>Leotiomycetes</taxon>
        <taxon>Helotiales</taxon>
        <taxon>Sclerotiniaceae</taxon>
        <taxon>Monilinia</taxon>
    </lineage>
</organism>
<dbReference type="SUPFAM" id="SSF90209">
    <property type="entry name" value="Ran binding protein zinc finger-like"/>
    <property type="match status" value="1"/>
</dbReference>
<dbReference type="FunFam" id="1.10.10.10:FF:000165">
    <property type="entry name" value="Vacuolar protein sorting protein (Vps36)"/>
    <property type="match status" value="1"/>
</dbReference>
<comment type="function">
    <text evidence="6">Component of the ESCRT-II complex (endosomal sorting complex required for transport II), which is required for multivesicular body (MVB) formation and sorting of endosomal cargo proteins into MVBs.</text>
</comment>
<dbReference type="SUPFAM" id="SSF46785">
    <property type="entry name" value="Winged helix' DNA-binding domain"/>
    <property type="match status" value="1"/>
</dbReference>
<evidence type="ECO:0000256" key="3">
    <source>
        <dbReference type="ARBA" id="ARBA00022753"/>
    </source>
</evidence>
<sequence>MACLNECFLKHLDLTTALRPSYLPDEVNLFVQDNVGLYEGKYKIPDHQNGQVYLTSHRICYVDNEDPRRNSTAIELKEVDRFEFYAGFLKSSAKITLVPKPSKRSSVQNRAITSLNSATRSATSSPLSRTETPFHLPTPEPSPATSATWICPICSFSNPVPSNFDPVTSNTNTPLPPCLACGIKPPFSHVLKAAISSAGNRPVPLVSSSIKTPVPRSGISHNDEEMLGGGSNSESLYISELSRNLAEFLMDDARGVLRKTGGIITLVDLWATFNRARGGVELVSPLDFEKAARLWEKLKLPVRLRQFRSGVLVVQGSDRTDEKTIKTLLTWLRDLHVVPPEKEVPWDWHEFGRGVTSQDAAEHFGWSIGVAEEELEMAEERGPYVGK</sequence>
<dbReference type="Gene3D" id="2.30.30.380">
    <property type="entry name" value="Zn-finger domain of Sec23/24"/>
    <property type="match status" value="1"/>
</dbReference>
<evidence type="ECO:0000256" key="7">
    <source>
        <dbReference type="SAM" id="MobiDB-lite"/>
    </source>
</evidence>
<dbReference type="InterPro" id="IPR036390">
    <property type="entry name" value="WH_DNA-bd_sf"/>
</dbReference>
<dbReference type="AlphaFoldDB" id="A0A395IV52"/>
<dbReference type="EMBL" id="QKRW01000016">
    <property type="protein sequence ID" value="RAL63906.1"/>
    <property type="molecule type" value="Genomic_DNA"/>
</dbReference>
<dbReference type="InterPro" id="IPR036388">
    <property type="entry name" value="WH-like_DNA-bd_sf"/>
</dbReference>
<dbReference type="Proteomes" id="UP000249056">
    <property type="component" value="Unassembled WGS sequence"/>
</dbReference>
<dbReference type="InterPro" id="IPR040608">
    <property type="entry name" value="Snf8/Vps36"/>
</dbReference>